<dbReference type="PROSITE" id="PS51257">
    <property type="entry name" value="PROKAR_LIPOPROTEIN"/>
    <property type="match status" value="1"/>
</dbReference>
<evidence type="ECO:0008006" key="3">
    <source>
        <dbReference type="Google" id="ProtNLM"/>
    </source>
</evidence>
<comment type="caution">
    <text evidence="1">The sequence shown here is derived from an EMBL/GenBank/DDBJ whole genome shotgun (WGS) entry which is preliminary data.</text>
</comment>
<dbReference type="RefSeq" id="WP_303277061.1">
    <property type="nucleotide sequence ID" value="NZ_JAUOEK010000069.1"/>
</dbReference>
<organism evidence="1 2">
    <name type="scientific">Flavivirga aquimarina</name>
    <dbReference type="NCBI Taxonomy" id="2027862"/>
    <lineage>
        <taxon>Bacteria</taxon>
        <taxon>Pseudomonadati</taxon>
        <taxon>Bacteroidota</taxon>
        <taxon>Flavobacteriia</taxon>
        <taxon>Flavobacteriales</taxon>
        <taxon>Flavobacteriaceae</taxon>
        <taxon>Flavivirga</taxon>
    </lineage>
</organism>
<name>A0ABT8W8F5_9FLAO</name>
<evidence type="ECO:0000313" key="1">
    <source>
        <dbReference type="EMBL" id="MDO5969371.1"/>
    </source>
</evidence>
<protein>
    <recommendedName>
        <fullName evidence="3">Lipoprotein</fullName>
    </recommendedName>
</protein>
<sequence>MKKNKFIVVSAIVTITLGFLSCTEEASQSLSAAEQVALEASVEEVESVIDAYSLYAVSSLEFESTGKTSSGKTQLGKGCKDRSGFFPDCTVFEEVIEDDVTTITISFPDDCEDRNGDIISGTITIVKSSLDTDKSRSITFDAFTVNGYVVNGTKTHEYTAENENGNPQIEGSVNITIETDEGTITKVGTRLVEVTAGGDTDTHKDDEKTITGSYSFTDVEDNTKSVEITTALVKPAACKYIAEGIKEYTEADETSILDYGDGTCDNVATLTEADETVTEIELKRKRRRF</sequence>
<reference evidence="1" key="1">
    <citation type="submission" date="2023-07" db="EMBL/GenBank/DDBJ databases">
        <title>Two novel species in the genus Flavivirga.</title>
        <authorList>
            <person name="Kwon K."/>
        </authorList>
    </citation>
    <scope>NUCLEOTIDE SEQUENCE</scope>
    <source>
        <strain evidence="1">KCTC 52353</strain>
    </source>
</reference>
<gene>
    <name evidence="1" type="ORF">Q4Q35_06095</name>
</gene>
<proteinExistence type="predicted"/>
<keyword evidence="2" id="KW-1185">Reference proteome</keyword>
<dbReference type="Proteomes" id="UP001176883">
    <property type="component" value="Unassembled WGS sequence"/>
</dbReference>
<evidence type="ECO:0000313" key="2">
    <source>
        <dbReference type="Proteomes" id="UP001176883"/>
    </source>
</evidence>
<accession>A0ABT8W8F5</accession>
<dbReference type="EMBL" id="JAUOEK010000069">
    <property type="protein sequence ID" value="MDO5969371.1"/>
    <property type="molecule type" value="Genomic_DNA"/>
</dbReference>